<dbReference type="InterPro" id="IPR057955">
    <property type="entry name" value="SF0329-like"/>
</dbReference>
<evidence type="ECO:0000313" key="1">
    <source>
        <dbReference type="EMBL" id="MBF4692418.1"/>
    </source>
</evidence>
<organism evidence="1 2">
    <name type="scientific">Fusibacter ferrireducens</name>
    <dbReference type="NCBI Taxonomy" id="2785058"/>
    <lineage>
        <taxon>Bacteria</taxon>
        <taxon>Bacillati</taxon>
        <taxon>Bacillota</taxon>
        <taxon>Clostridia</taxon>
        <taxon>Eubacteriales</taxon>
        <taxon>Eubacteriales Family XII. Incertae Sedis</taxon>
        <taxon>Fusibacter</taxon>
    </lineage>
</organism>
<dbReference type="Pfam" id="PF25753">
    <property type="entry name" value="SF0329"/>
    <property type="match status" value="1"/>
</dbReference>
<protein>
    <submittedName>
        <fullName evidence="1">Uncharacterized protein</fullName>
    </submittedName>
</protein>
<accession>A0ABR9ZQJ8</accession>
<dbReference type="EMBL" id="JADKNH010000002">
    <property type="protein sequence ID" value="MBF4692418.1"/>
    <property type="molecule type" value="Genomic_DNA"/>
</dbReference>
<keyword evidence="2" id="KW-1185">Reference proteome</keyword>
<proteinExistence type="predicted"/>
<gene>
    <name evidence="1" type="ORF">ISU02_04785</name>
</gene>
<sequence length="181" mass="21556">MPQSWSGIKKRLETDLLCPALSGRVKYFVTKYRKAHDESGRMTILVDDQEIIQGDIFRYYRGQREVEQRIKAERHVSRRVWNGKVFLNDEANTEAEECVDAIRLEEGLFDVWQFTDAIECYLNQNIRVSLNSENPLIRLLAILDRRVGKRTLIDACDRLEEQPEWLRYFYELRLKAEHIVY</sequence>
<dbReference type="Proteomes" id="UP000614200">
    <property type="component" value="Unassembled WGS sequence"/>
</dbReference>
<comment type="caution">
    <text evidence="1">The sequence shown here is derived from an EMBL/GenBank/DDBJ whole genome shotgun (WGS) entry which is preliminary data.</text>
</comment>
<reference evidence="1 2" key="1">
    <citation type="submission" date="2020-11" db="EMBL/GenBank/DDBJ databases">
        <title>Fusibacter basophilias sp. nov.</title>
        <authorList>
            <person name="Qiu D."/>
        </authorList>
    </citation>
    <scope>NUCLEOTIDE SEQUENCE [LARGE SCALE GENOMIC DNA]</scope>
    <source>
        <strain evidence="1 2">Q10-2</strain>
    </source>
</reference>
<name>A0ABR9ZQJ8_9FIRM</name>
<evidence type="ECO:0000313" key="2">
    <source>
        <dbReference type="Proteomes" id="UP000614200"/>
    </source>
</evidence>
<dbReference type="RefSeq" id="WP_194700649.1">
    <property type="nucleotide sequence ID" value="NZ_JADKNH010000002.1"/>
</dbReference>